<dbReference type="KEGG" id="scor:J3U87_16230"/>
<evidence type="ECO:0000256" key="7">
    <source>
        <dbReference type="ARBA" id="ARBA00023237"/>
    </source>
</evidence>
<dbReference type="Gene3D" id="2.40.160.60">
    <property type="entry name" value="Outer membrane protein transport protein (OMPP1/FadL/TodX)"/>
    <property type="match status" value="1"/>
</dbReference>
<evidence type="ECO:0000256" key="6">
    <source>
        <dbReference type="ARBA" id="ARBA00023136"/>
    </source>
</evidence>
<comment type="subcellular location">
    <subcellularLocation>
        <location evidence="1">Cell outer membrane</location>
        <topology evidence="1">Multi-pass membrane protein</topology>
    </subcellularLocation>
</comment>
<dbReference type="PANTHER" id="PTHR35093">
    <property type="entry name" value="OUTER MEMBRANE PROTEIN NMB0088-RELATED"/>
    <property type="match status" value="1"/>
</dbReference>
<comment type="similarity">
    <text evidence="2">Belongs to the OmpP1/FadL family.</text>
</comment>
<evidence type="ECO:0000256" key="5">
    <source>
        <dbReference type="ARBA" id="ARBA00022729"/>
    </source>
</evidence>
<dbReference type="GO" id="GO:0009279">
    <property type="term" value="C:cell outer membrane"/>
    <property type="evidence" value="ECO:0007669"/>
    <property type="project" value="UniProtKB-SubCell"/>
</dbReference>
<name>A0A8A4TY30_SULCO</name>
<dbReference type="EMBL" id="CP071793">
    <property type="protein sequence ID" value="QTD53994.1"/>
    <property type="molecule type" value="Genomic_DNA"/>
</dbReference>
<evidence type="ECO:0000256" key="4">
    <source>
        <dbReference type="ARBA" id="ARBA00022692"/>
    </source>
</evidence>
<dbReference type="Proteomes" id="UP000663929">
    <property type="component" value="Chromosome"/>
</dbReference>
<keyword evidence="3" id="KW-1134">Transmembrane beta strand</keyword>
<sequence>MRLVCIRVSAWLCVFWLLAGPIYVSAHGYQVDEQSARRLGDSFSGGAAEARDASTAYYNPAGLIRLKQTEYVTGISLINTQTDFEGGAVTTDGLAVLPVQGNDGGDPDSNIVIPHLYVARPLTENTVFGFSLNVPYATGTDYDRDFVGRYFATESELFGVHINTSVGVAVTERFSMGIGLSLQYLDGSLGNDVNSAGICALAEASGALAALGLPSCAQQGFDTPGTSTDDGSVLVEGDDVGFGVTFGLLYQFNEGSRVGFNYRSDIEHNLDGEAEFRFPAHTQLVLPLADPNLRDRTVDGLLELVTPEALSLSGFHQVNGNWSIQGDVTWTRWSRFQTLTIEPQDGPHIVQPQLWDDTLRFALGTEVRVSEAMSLRAGAARDESPIPDETLNLNFPFEDYRAFSVGMTYRFSDTLAMDVGLQHTLGMEVDITQGTFESDAAILTGTVETDITSFAIGFNLRR</sequence>
<evidence type="ECO:0000256" key="1">
    <source>
        <dbReference type="ARBA" id="ARBA00004571"/>
    </source>
</evidence>
<dbReference type="SUPFAM" id="SSF56935">
    <property type="entry name" value="Porins"/>
    <property type="match status" value="1"/>
</dbReference>
<gene>
    <name evidence="8" type="ORF">J3U87_16230</name>
</gene>
<keyword evidence="9" id="KW-1185">Reference proteome</keyword>
<keyword evidence="5" id="KW-0732">Signal</keyword>
<keyword evidence="6" id="KW-0472">Membrane</keyword>
<dbReference type="Pfam" id="PF03349">
    <property type="entry name" value="Toluene_X"/>
    <property type="match status" value="1"/>
</dbReference>
<keyword evidence="4" id="KW-0812">Transmembrane</keyword>
<organism evidence="8 9">
    <name type="scientific">Sulfidibacter corallicola</name>
    <dbReference type="NCBI Taxonomy" id="2818388"/>
    <lineage>
        <taxon>Bacteria</taxon>
        <taxon>Pseudomonadati</taxon>
        <taxon>Acidobacteriota</taxon>
        <taxon>Holophagae</taxon>
        <taxon>Acanthopleuribacterales</taxon>
        <taxon>Acanthopleuribacteraceae</taxon>
        <taxon>Sulfidibacter</taxon>
    </lineage>
</organism>
<dbReference type="PANTHER" id="PTHR35093:SF8">
    <property type="entry name" value="OUTER MEMBRANE PROTEIN NMB0088-RELATED"/>
    <property type="match status" value="1"/>
</dbReference>
<dbReference type="InterPro" id="IPR005017">
    <property type="entry name" value="OMPP1/FadL/TodX"/>
</dbReference>
<proteinExistence type="inferred from homology"/>
<accession>A0A8A4TY30</accession>
<evidence type="ECO:0000256" key="3">
    <source>
        <dbReference type="ARBA" id="ARBA00022452"/>
    </source>
</evidence>
<keyword evidence="7" id="KW-0998">Cell outer membrane</keyword>
<protein>
    <submittedName>
        <fullName evidence="8">Outer membrane protein transport protein</fullName>
    </submittedName>
</protein>
<evidence type="ECO:0000313" key="8">
    <source>
        <dbReference type="EMBL" id="QTD53994.1"/>
    </source>
</evidence>
<reference evidence="8" key="1">
    <citation type="submission" date="2021-03" db="EMBL/GenBank/DDBJ databases">
        <title>Acanthopleuribacteraceae sp. M133.</title>
        <authorList>
            <person name="Wang G."/>
        </authorList>
    </citation>
    <scope>NUCLEOTIDE SEQUENCE</scope>
    <source>
        <strain evidence="8">M133</strain>
    </source>
</reference>
<dbReference type="GO" id="GO:0015483">
    <property type="term" value="F:long-chain fatty acid transporting porin activity"/>
    <property type="evidence" value="ECO:0007669"/>
    <property type="project" value="TreeGrafter"/>
</dbReference>
<evidence type="ECO:0000313" key="9">
    <source>
        <dbReference type="Proteomes" id="UP000663929"/>
    </source>
</evidence>
<dbReference type="AlphaFoldDB" id="A0A8A4TY30"/>
<dbReference type="RefSeq" id="WP_237384094.1">
    <property type="nucleotide sequence ID" value="NZ_CP071793.1"/>
</dbReference>
<evidence type="ECO:0000256" key="2">
    <source>
        <dbReference type="ARBA" id="ARBA00008163"/>
    </source>
</evidence>